<sequence>MTLSDLFATAWRHRVVVVLGLVVTLAAGLLAIQYRTVYWTRTEVVFLVPRNEFHPNALSSSESIVITAGAVAKVVLGPGRVPKYASPEATLVGAGVREGWSIGLPDNGGQWATNFDSQVLSIEAVGPSQTFVLDKVRELRERIATSLDDLQEAEGVSQRNRITVKASPQVPTVYGVTGSRPRALVMTGLLGAGLTLAAVLTLEARRSSRRVEPLPQRRELAAAGR</sequence>
<proteinExistence type="predicted"/>
<dbReference type="RefSeq" id="WP_254182234.1">
    <property type="nucleotide sequence ID" value="NZ_JANARS010000006.1"/>
</dbReference>
<dbReference type="EMBL" id="JANARS010000006">
    <property type="protein sequence ID" value="MCP3423037.1"/>
    <property type="molecule type" value="Genomic_DNA"/>
</dbReference>
<organism evidence="1 2">
    <name type="scientific">Nocardioides pinisoli</name>
    <dbReference type="NCBI Taxonomy" id="2950279"/>
    <lineage>
        <taxon>Bacteria</taxon>
        <taxon>Bacillati</taxon>
        <taxon>Actinomycetota</taxon>
        <taxon>Actinomycetes</taxon>
        <taxon>Propionibacteriales</taxon>
        <taxon>Nocardioidaceae</taxon>
        <taxon>Nocardioides</taxon>
    </lineage>
</organism>
<evidence type="ECO:0000313" key="1">
    <source>
        <dbReference type="EMBL" id="MCP3423037.1"/>
    </source>
</evidence>
<reference evidence="1 2" key="1">
    <citation type="submission" date="2022-06" db="EMBL/GenBank/DDBJ databases">
        <authorList>
            <person name="So Y."/>
        </authorList>
    </citation>
    <scope>NUCLEOTIDE SEQUENCE [LARGE SCALE GENOMIC DNA]</scope>
    <source>
        <strain evidence="1 2">STR3</strain>
    </source>
</reference>
<protein>
    <recommendedName>
        <fullName evidence="3">Polysaccharide chain length determinant N-terminal domain-containing protein</fullName>
    </recommendedName>
</protein>
<evidence type="ECO:0000313" key="2">
    <source>
        <dbReference type="Proteomes" id="UP001204524"/>
    </source>
</evidence>
<name>A0ABT1KZ54_9ACTN</name>
<accession>A0ABT1KZ54</accession>
<evidence type="ECO:0008006" key="3">
    <source>
        <dbReference type="Google" id="ProtNLM"/>
    </source>
</evidence>
<keyword evidence="2" id="KW-1185">Reference proteome</keyword>
<comment type="caution">
    <text evidence="1">The sequence shown here is derived from an EMBL/GenBank/DDBJ whole genome shotgun (WGS) entry which is preliminary data.</text>
</comment>
<dbReference type="Proteomes" id="UP001204524">
    <property type="component" value="Unassembled WGS sequence"/>
</dbReference>
<gene>
    <name evidence="1" type="ORF">NCI01_14630</name>
</gene>